<dbReference type="GO" id="GO:1902495">
    <property type="term" value="C:transmembrane transporter complex"/>
    <property type="evidence" value="ECO:0007669"/>
    <property type="project" value="TreeGrafter"/>
</dbReference>
<evidence type="ECO:0000313" key="10">
    <source>
        <dbReference type="EMBL" id="KAG8229221.1"/>
    </source>
</evidence>
<dbReference type="OrthoDB" id="5402602at2759"/>
<keyword evidence="4 8" id="KW-0040">ANK repeat</keyword>
<feature type="transmembrane region" description="Helical" evidence="9">
    <location>
        <begin position="497"/>
        <end position="519"/>
    </location>
</feature>
<name>A0A8K0P0R8_LADFU</name>
<dbReference type="Gene3D" id="1.25.40.20">
    <property type="entry name" value="Ankyrin repeat-containing domain"/>
    <property type="match status" value="1"/>
</dbReference>
<feature type="transmembrane region" description="Helical" evidence="9">
    <location>
        <begin position="241"/>
        <end position="264"/>
    </location>
</feature>
<keyword evidence="1" id="KW-0813">Transport</keyword>
<evidence type="ECO:0000256" key="5">
    <source>
        <dbReference type="ARBA" id="ARBA00023065"/>
    </source>
</evidence>
<keyword evidence="9" id="KW-0812">Transmembrane</keyword>
<dbReference type="SUPFAM" id="SSF48403">
    <property type="entry name" value="Ankyrin repeat"/>
    <property type="match status" value="1"/>
</dbReference>
<keyword evidence="9" id="KW-0472">Membrane</keyword>
<evidence type="ECO:0000256" key="3">
    <source>
        <dbReference type="ARBA" id="ARBA00022737"/>
    </source>
</evidence>
<evidence type="ECO:0000256" key="2">
    <source>
        <dbReference type="ARBA" id="ARBA00022606"/>
    </source>
</evidence>
<feature type="repeat" description="ANK" evidence="8">
    <location>
        <begin position="31"/>
        <end position="73"/>
    </location>
</feature>
<evidence type="ECO:0000256" key="7">
    <source>
        <dbReference type="ARBA" id="ARBA00023303"/>
    </source>
</evidence>
<dbReference type="Pfam" id="PF12796">
    <property type="entry name" value="Ank_2"/>
    <property type="match status" value="1"/>
</dbReference>
<dbReference type="PROSITE" id="PS50088">
    <property type="entry name" value="ANK_REPEAT"/>
    <property type="match status" value="3"/>
</dbReference>
<dbReference type="PANTHER" id="PTHR47143:SF1">
    <property type="entry name" value="ION_TRANS DOMAIN-CONTAINING PROTEIN"/>
    <property type="match status" value="1"/>
</dbReference>
<evidence type="ECO:0008006" key="12">
    <source>
        <dbReference type="Google" id="ProtNLM"/>
    </source>
</evidence>
<reference evidence="10" key="1">
    <citation type="submission" date="2013-04" db="EMBL/GenBank/DDBJ databases">
        <authorList>
            <person name="Qu J."/>
            <person name="Murali S.C."/>
            <person name="Bandaranaike D."/>
            <person name="Bellair M."/>
            <person name="Blankenburg K."/>
            <person name="Chao H."/>
            <person name="Dinh H."/>
            <person name="Doddapaneni H."/>
            <person name="Downs B."/>
            <person name="Dugan-Rocha S."/>
            <person name="Elkadiri S."/>
            <person name="Gnanaolivu R.D."/>
            <person name="Hernandez B."/>
            <person name="Javaid M."/>
            <person name="Jayaseelan J.C."/>
            <person name="Lee S."/>
            <person name="Li M."/>
            <person name="Ming W."/>
            <person name="Munidasa M."/>
            <person name="Muniz J."/>
            <person name="Nguyen L."/>
            <person name="Ongeri F."/>
            <person name="Osuji N."/>
            <person name="Pu L.-L."/>
            <person name="Puazo M."/>
            <person name="Qu C."/>
            <person name="Quiroz J."/>
            <person name="Raj R."/>
            <person name="Weissenberger G."/>
            <person name="Xin Y."/>
            <person name="Zou X."/>
            <person name="Han Y."/>
            <person name="Richards S."/>
            <person name="Worley K."/>
            <person name="Muzny D."/>
            <person name="Gibbs R."/>
        </authorList>
    </citation>
    <scope>NUCLEOTIDE SEQUENCE</scope>
    <source>
        <strain evidence="10">Sampled in the wild</strain>
    </source>
</reference>
<evidence type="ECO:0000256" key="1">
    <source>
        <dbReference type="ARBA" id="ARBA00022448"/>
    </source>
</evidence>
<feature type="transmembrane region" description="Helical" evidence="9">
    <location>
        <begin position="425"/>
        <end position="445"/>
    </location>
</feature>
<feature type="repeat" description="ANK" evidence="8">
    <location>
        <begin position="75"/>
        <end position="107"/>
    </location>
</feature>
<dbReference type="PROSITE" id="PS50297">
    <property type="entry name" value="ANK_REP_REGION"/>
    <property type="match status" value="2"/>
</dbReference>
<dbReference type="PANTHER" id="PTHR47143">
    <property type="entry name" value="TRANSIENT RECEPTOR POTENTIAL CATION CHANNEL PROTEIN PAINLESS"/>
    <property type="match status" value="1"/>
</dbReference>
<keyword evidence="11" id="KW-1185">Reference proteome</keyword>
<evidence type="ECO:0000256" key="8">
    <source>
        <dbReference type="PROSITE-ProRule" id="PRU00023"/>
    </source>
</evidence>
<evidence type="ECO:0000256" key="6">
    <source>
        <dbReference type="ARBA" id="ARBA00023180"/>
    </source>
</evidence>
<evidence type="ECO:0000256" key="9">
    <source>
        <dbReference type="SAM" id="Phobius"/>
    </source>
</evidence>
<dbReference type="GO" id="GO:0022857">
    <property type="term" value="F:transmembrane transporter activity"/>
    <property type="evidence" value="ECO:0007669"/>
    <property type="project" value="TreeGrafter"/>
</dbReference>
<feature type="transmembrane region" description="Helical" evidence="9">
    <location>
        <begin position="383"/>
        <end position="404"/>
    </location>
</feature>
<dbReference type="InterPro" id="IPR052076">
    <property type="entry name" value="TRP_cation_channel"/>
</dbReference>
<feature type="transmembrane region" description="Helical" evidence="9">
    <location>
        <begin position="291"/>
        <end position="309"/>
    </location>
</feature>
<sequence>MSLHFAVEYNSLECVECLLKEKAVPDARDVSGVTPLLVAGEKVDPEDSVAVDIYEKIVKSLVERGADVTATHDPSGRSPVIRAAQLGSDECLRELLSRGADPNWSKDGKTALHHAVESATMAVEADPSCVSTLLSYGADLCADDDEDVSSLRAIFVGVTKPLFFFNRVLDDQVTLVDEGDGMKAKVKVNFRAMIPHGRSGQEDVLHALLEDEYISKWTRHKIFRHPYLMSFIHAKWKTLRYFFFFYIGVYIIHVLCLSIFATLAHSDLFQVVDEETKRNVMQNVMPWSRNVVLFTAVLVLINAGVMCYVFRRRFLFSWEMIRIVTESIASIIVCITTFFDGDLFNRFLRVTNSSLPTVEGELSTTIGLNSETLLDPEGYTPTINILVLHLTSIAIFLTWLELMLQVGRLPWASDALLFTAVLKNVLRALFTYGFMIVGFAFVFFLEFRFMERESFGDPLRSLVKTVVMMMGEFDYNGLFSADKGGIVGNDTYVIGRIVFLCFIVLVPIALMNLMLGLAVSDTRDLDAESSERQLMKLAECVVHWEFVVRALECMPCAFSCLKNFRTIELECSFPTSLNKPIFPIDVMKCLFSIANSNRKEDRCPKSKVIRRVLQYSTQPSQDLSRKYDLIDSKDIMQHIKIINDDLEELKKGVEAIREIVEEQFCSERTPHFQHHLPMKSARFIPHKSSKYTSRVGVGDIDERTDL</sequence>
<accession>A0A8K0P0R8</accession>
<dbReference type="Pfam" id="PF00023">
    <property type="entry name" value="Ank"/>
    <property type="match status" value="1"/>
</dbReference>
<dbReference type="GO" id="GO:0034220">
    <property type="term" value="P:monoatomic ion transmembrane transport"/>
    <property type="evidence" value="ECO:0007669"/>
    <property type="project" value="UniProtKB-KW"/>
</dbReference>
<comment type="caution">
    <text evidence="10">The sequence shown here is derived from an EMBL/GenBank/DDBJ whole genome shotgun (WGS) entry which is preliminary data.</text>
</comment>
<evidence type="ECO:0000313" key="11">
    <source>
        <dbReference type="Proteomes" id="UP000792457"/>
    </source>
</evidence>
<keyword evidence="3" id="KW-0677">Repeat</keyword>
<feature type="transmembrane region" description="Helical" evidence="9">
    <location>
        <begin position="321"/>
        <end position="339"/>
    </location>
</feature>
<organism evidence="10 11">
    <name type="scientific">Ladona fulva</name>
    <name type="common">Scarce chaser dragonfly</name>
    <name type="synonym">Libellula fulva</name>
    <dbReference type="NCBI Taxonomy" id="123851"/>
    <lineage>
        <taxon>Eukaryota</taxon>
        <taxon>Metazoa</taxon>
        <taxon>Ecdysozoa</taxon>
        <taxon>Arthropoda</taxon>
        <taxon>Hexapoda</taxon>
        <taxon>Insecta</taxon>
        <taxon>Pterygota</taxon>
        <taxon>Palaeoptera</taxon>
        <taxon>Odonata</taxon>
        <taxon>Epiprocta</taxon>
        <taxon>Anisoptera</taxon>
        <taxon>Libelluloidea</taxon>
        <taxon>Libellulidae</taxon>
        <taxon>Ladona</taxon>
    </lineage>
</organism>
<proteinExistence type="predicted"/>
<keyword evidence="2" id="KW-0716">Sensory transduction</keyword>
<keyword evidence="7" id="KW-0407">Ion channel</keyword>
<dbReference type="AlphaFoldDB" id="A0A8K0P0R8"/>
<evidence type="ECO:0000256" key="4">
    <source>
        <dbReference type="ARBA" id="ARBA00023043"/>
    </source>
</evidence>
<dbReference type="SMART" id="SM00248">
    <property type="entry name" value="ANK"/>
    <property type="match status" value="4"/>
</dbReference>
<reference evidence="10" key="2">
    <citation type="submission" date="2017-10" db="EMBL/GenBank/DDBJ databases">
        <title>Ladona fulva Genome sequencing and assembly.</title>
        <authorList>
            <person name="Murali S."/>
            <person name="Richards S."/>
            <person name="Bandaranaike D."/>
            <person name="Bellair M."/>
            <person name="Blankenburg K."/>
            <person name="Chao H."/>
            <person name="Dinh H."/>
            <person name="Doddapaneni H."/>
            <person name="Dugan-Rocha S."/>
            <person name="Elkadiri S."/>
            <person name="Gnanaolivu R."/>
            <person name="Hernandez B."/>
            <person name="Skinner E."/>
            <person name="Javaid M."/>
            <person name="Lee S."/>
            <person name="Li M."/>
            <person name="Ming W."/>
            <person name="Munidasa M."/>
            <person name="Muniz J."/>
            <person name="Nguyen L."/>
            <person name="Hughes D."/>
            <person name="Osuji N."/>
            <person name="Pu L.-L."/>
            <person name="Puazo M."/>
            <person name="Qu C."/>
            <person name="Quiroz J."/>
            <person name="Raj R."/>
            <person name="Weissenberger G."/>
            <person name="Xin Y."/>
            <person name="Zou X."/>
            <person name="Han Y."/>
            <person name="Worley K."/>
            <person name="Muzny D."/>
            <person name="Gibbs R."/>
        </authorList>
    </citation>
    <scope>NUCLEOTIDE SEQUENCE</scope>
    <source>
        <strain evidence="10">Sampled in the wild</strain>
    </source>
</reference>
<keyword evidence="9" id="KW-1133">Transmembrane helix</keyword>
<keyword evidence="6" id="KW-0325">Glycoprotein</keyword>
<gene>
    <name evidence="10" type="ORF">J437_LFUL008858</name>
</gene>
<dbReference type="Proteomes" id="UP000792457">
    <property type="component" value="Unassembled WGS sequence"/>
</dbReference>
<keyword evidence="5" id="KW-0406">Ion transport</keyword>
<dbReference type="EMBL" id="KZ308417">
    <property type="protein sequence ID" value="KAG8229221.1"/>
    <property type="molecule type" value="Genomic_DNA"/>
</dbReference>
<protein>
    <recommendedName>
        <fullName evidence="12">Transient receptor potential channel pyrexia</fullName>
    </recommendedName>
</protein>
<dbReference type="InterPro" id="IPR002110">
    <property type="entry name" value="Ankyrin_rpt"/>
</dbReference>
<feature type="repeat" description="ANK" evidence="8">
    <location>
        <begin position="107"/>
        <end position="145"/>
    </location>
</feature>
<dbReference type="InterPro" id="IPR036770">
    <property type="entry name" value="Ankyrin_rpt-contain_sf"/>
</dbReference>